<dbReference type="Proteomes" id="UP000054928">
    <property type="component" value="Unassembled WGS sequence"/>
</dbReference>
<protein>
    <submittedName>
        <fullName evidence="1">Uncharacterized protein</fullName>
    </submittedName>
</protein>
<organism evidence="1 2">
    <name type="scientific">Plasmopara halstedii</name>
    <name type="common">Downy mildew of sunflower</name>
    <dbReference type="NCBI Taxonomy" id="4781"/>
    <lineage>
        <taxon>Eukaryota</taxon>
        <taxon>Sar</taxon>
        <taxon>Stramenopiles</taxon>
        <taxon>Oomycota</taxon>
        <taxon>Peronosporomycetes</taxon>
        <taxon>Peronosporales</taxon>
        <taxon>Peronosporaceae</taxon>
        <taxon>Plasmopara</taxon>
    </lineage>
</organism>
<dbReference type="RefSeq" id="XP_024583624.1">
    <property type="nucleotide sequence ID" value="XM_024718202.1"/>
</dbReference>
<keyword evidence="2" id="KW-1185">Reference proteome</keyword>
<evidence type="ECO:0000313" key="1">
    <source>
        <dbReference type="EMBL" id="CEG47255.1"/>
    </source>
</evidence>
<sequence>MCKAIQTEALQQAPRFKVVWMTLVRAATKNGKQPWNVMACAADCEKLSRQDRHGQGVDERGRLISDHIAPDDSRINSYSTMYALCMDSPNVTRSRARR</sequence>
<accession>A0A0P1AZI7</accession>
<dbReference type="GeneID" id="36398957"/>
<reference evidence="2" key="1">
    <citation type="submission" date="2014-09" db="EMBL/GenBank/DDBJ databases">
        <authorList>
            <person name="Sharma Rahul"/>
            <person name="Thines Marco"/>
        </authorList>
    </citation>
    <scope>NUCLEOTIDE SEQUENCE [LARGE SCALE GENOMIC DNA]</scope>
</reference>
<proteinExistence type="predicted"/>
<dbReference type="EMBL" id="CCYD01002371">
    <property type="protein sequence ID" value="CEG47255.1"/>
    <property type="molecule type" value="Genomic_DNA"/>
</dbReference>
<evidence type="ECO:0000313" key="2">
    <source>
        <dbReference type="Proteomes" id="UP000054928"/>
    </source>
</evidence>
<name>A0A0P1AZI7_PLAHL</name>
<dbReference type="AlphaFoldDB" id="A0A0P1AZI7"/>